<dbReference type="EMBL" id="HBEU01001653">
    <property type="protein sequence ID" value="CAD8574954.1"/>
    <property type="molecule type" value="Transcribed_RNA"/>
</dbReference>
<evidence type="ECO:0008006" key="2">
    <source>
        <dbReference type="Google" id="ProtNLM"/>
    </source>
</evidence>
<protein>
    <recommendedName>
        <fullName evidence="2">Mitochondrial import inner membrane translocase subunit TIM22</fullName>
    </recommendedName>
</protein>
<proteinExistence type="predicted"/>
<organism evidence="1">
    <name type="scientific">Leptocylindrus aporus</name>
    <dbReference type="NCBI Taxonomy" id="1398097"/>
    <lineage>
        <taxon>Eukaryota</taxon>
        <taxon>Sar</taxon>
        <taxon>Stramenopiles</taxon>
        <taxon>Ochrophyta</taxon>
        <taxon>Bacillariophyta</taxon>
        <taxon>Coscinodiscophyceae</taxon>
        <taxon>Chaetocerotophycidae</taxon>
        <taxon>Leptocylindrales</taxon>
        <taxon>Leptocylindraceae</taxon>
        <taxon>Leptocylindrus</taxon>
    </lineage>
</organism>
<name>A0A7S0KAH3_9STRA</name>
<evidence type="ECO:0000313" key="1">
    <source>
        <dbReference type="EMBL" id="CAD8574954.1"/>
    </source>
</evidence>
<reference evidence="1" key="1">
    <citation type="submission" date="2021-01" db="EMBL/GenBank/DDBJ databases">
        <authorList>
            <person name="Corre E."/>
            <person name="Pelletier E."/>
            <person name="Niang G."/>
            <person name="Scheremetjew M."/>
            <person name="Finn R."/>
            <person name="Kale V."/>
            <person name="Holt S."/>
            <person name="Cochrane G."/>
            <person name="Meng A."/>
            <person name="Brown T."/>
            <person name="Cohen L."/>
        </authorList>
    </citation>
    <scope>NUCLEOTIDE SEQUENCE</scope>
    <source>
        <strain evidence="1">B651</strain>
    </source>
</reference>
<dbReference type="AlphaFoldDB" id="A0A7S0KAH3"/>
<sequence>MSSPESKGSAWDQSRYKPWSTLSDQAKSMEASGWSSSDQGGSTAIENVNTDSMLSQNAPIGGKDASIKSSLGVDFEWMDLFRQVAFGGTVGSFTGIMFGFMDGMKEVQDSKLLKNASNSAKLKFLAQGSSRSGLVFGAFFGGFQAVKYSSKVFLDPGNVGEIAIASVASIGALSYKPTTRSALPYGAMLICMDCISAYMRENP</sequence>
<accession>A0A7S0KAH3</accession>
<gene>
    <name evidence="1" type="ORF">LDAN0322_LOCUS1099</name>
</gene>